<gene>
    <name evidence="2" type="ORF">DS843_02815</name>
</gene>
<reference evidence="2 3" key="1">
    <citation type="submission" date="2018-07" db="EMBL/GenBank/DDBJ databases">
        <title>Genome sequence of Azospirillum sp. ATCC 49961.</title>
        <authorList>
            <person name="Sant'Anna F.H."/>
            <person name="Baldani J.I."/>
            <person name="Zilli J.E."/>
            <person name="Reis V.M."/>
            <person name="Hartmann A."/>
            <person name="Cruz L."/>
            <person name="de Souza E.M."/>
            <person name="de Oliveira Pedrosa F."/>
            <person name="Passaglia L.M.P."/>
        </authorList>
    </citation>
    <scope>NUCLEOTIDE SEQUENCE [LARGE SCALE GENOMIC DNA]</scope>
    <source>
        <strain evidence="2 3">ATCC 49961</strain>
    </source>
</reference>
<keyword evidence="3" id="KW-1185">Reference proteome</keyword>
<dbReference type="Gene3D" id="3.30.420.10">
    <property type="entry name" value="Ribonuclease H-like superfamily/Ribonuclease H"/>
    <property type="match status" value="1"/>
</dbReference>
<dbReference type="AlphaFoldDB" id="A0A9W7NMU2"/>
<name>A0A9W7NMU2_9PROT</name>
<feature type="region of interest" description="Disordered" evidence="1">
    <location>
        <begin position="670"/>
        <end position="691"/>
    </location>
</feature>
<evidence type="ECO:0000313" key="3">
    <source>
        <dbReference type="Proteomes" id="UP000480854"/>
    </source>
</evidence>
<dbReference type="GO" id="GO:0003676">
    <property type="term" value="F:nucleic acid binding"/>
    <property type="evidence" value="ECO:0007669"/>
    <property type="project" value="InterPro"/>
</dbReference>
<evidence type="ECO:0000313" key="2">
    <source>
        <dbReference type="EMBL" id="KAA0683343.1"/>
    </source>
</evidence>
<evidence type="ECO:0008006" key="4">
    <source>
        <dbReference type="Google" id="ProtNLM"/>
    </source>
</evidence>
<dbReference type="EMBL" id="QOKW01000002">
    <property type="protein sequence ID" value="KAA0683343.1"/>
    <property type="molecule type" value="Genomic_DNA"/>
</dbReference>
<dbReference type="InterPro" id="IPR012337">
    <property type="entry name" value="RNaseH-like_sf"/>
</dbReference>
<dbReference type="OrthoDB" id="5287589at2"/>
<dbReference type="InterPro" id="IPR036397">
    <property type="entry name" value="RNaseH_sf"/>
</dbReference>
<evidence type="ECO:0000256" key="1">
    <source>
        <dbReference type="SAM" id="MobiDB-lite"/>
    </source>
</evidence>
<organism evidence="2 3">
    <name type="scientific">Roseomonas genomospecies 6</name>
    <dbReference type="NCBI Taxonomy" id="214106"/>
    <lineage>
        <taxon>Bacteria</taxon>
        <taxon>Pseudomonadati</taxon>
        <taxon>Pseudomonadota</taxon>
        <taxon>Alphaproteobacteria</taxon>
        <taxon>Acetobacterales</taxon>
        <taxon>Roseomonadaceae</taxon>
        <taxon>Roseomonas</taxon>
    </lineage>
</organism>
<dbReference type="SUPFAM" id="SSF53098">
    <property type="entry name" value="Ribonuclease H-like"/>
    <property type="match status" value="1"/>
</dbReference>
<sequence>MDAYYNTHSAMDGNPTIAWIDAASFAARVGISERMARQALARAHAGKPWRGHHLNVRLAHGRGGRSGIQYEVSADSLPAINPDVDTHFPNIAPTSALASQPVTSVTQDNRPAANPRLSDSWAWRHSLIRSALAHPRGSSERSTAVTEIARTARYQAGARRGQPVSERTLYAWIAEYEAAGFAGLMRKARADRGQRRVVISRTWDALAEAAGLSEAEQERIAAAVQRHIASQWRSGAPTWPTVQLNSLPFVMALTREAGCTVNDDELRAACMLPRDLIERERNFRAVAIRRKDAGRSAAIQTPRVHRDRSHLRPMEWVAGDVHHIDIAFRRDDGSLCTVKAVAWMDLATNRAFVSLFVMPKGQMIRREHVIQSFVDMCADPNWGVPTRLYVDHGGEYNWGDFVVDLTKLKHAVEVRDVADFGADAGMHRSRPYNPQSKVIETLFAVLERTALAQIPGHIGGDRMKKKVENQGREPVPYPGTFEDFKASFANALAYYHVKTQSGHLKNKSPSVRFAELVASGWQSLLLDPAELAVAFCVEDARKVRPGGEFSWNGTLYRHDALLMLAGVGSVIVREPLFGNREALFVFDEDNKPLCVARPVPVFSFDDIAGAGEQQRMTAEFNRQIRALEGQTDRIDLEQSMAAAVAVSGAAPVALPGGKASIRPEFREAARLSRNLPATPDRSARPSSADVRRMIMEREKLKAAG</sequence>
<accession>A0A9W7NMU2</accession>
<comment type="caution">
    <text evidence="2">The sequence shown here is derived from an EMBL/GenBank/DDBJ whole genome shotgun (WGS) entry which is preliminary data.</text>
</comment>
<proteinExistence type="predicted"/>
<dbReference type="RefSeq" id="WP_149467389.1">
    <property type="nucleotide sequence ID" value="NZ_QOKW01000002.1"/>
</dbReference>
<protein>
    <recommendedName>
        <fullName evidence="4">Transposase</fullName>
    </recommendedName>
</protein>
<dbReference type="Proteomes" id="UP000480854">
    <property type="component" value="Unassembled WGS sequence"/>
</dbReference>